<keyword evidence="19" id="KW-1185">Reference proteome</keyword>
<dbReference type="EMBL" id="MTKO01000041">
    <property type="protein sequence ID" value="RWX47100.1"/>
    <property type="molecule type" value="Genomic_DNA"/>
</dbReference>
<evidence type="ECO:0000256" key="2">
    <source>
        <dbReference type="ARBA" id="ARBA00001946"/>
    </source>
</evidence>
<dbReference type="GO" id="GO:0030145">
    <property type="term" value="F:manganese ion binding"/>
    <property type="evidence" value="ECO:0007669"/>
    <property type="project" value="UniProtKB-UniRule"/>
</dbReference>
<name>A0A3S3UCN5_9BACT</name>
<evidence type="ECO:0000256" key="1">
    <source>
        <dbReference type="ARBA" id="ARBA00000077"/>
    </source>
</evidence>
<evidence type="ECO:0000256" key="8">
    <source>
        <dbReference type="ARBA" id="ARBA00022490"/>
    </source>
</evidence>
<feature type="binding site" evidence="14 15">
    <location>
        <position position="137"/>
    </location>
    <ligand>
        <name>a divalent metal cation</name>
        <dbReference type="ChEBI" id="CHEBI:60240"/>
    </ligand>
</feature>
<sequence>MRKNTAASSSLLFPSPPDGDTFAYERSLRKQGLLQVAGVDEAGRGPLAGPVVAGCVIFPSEPEAQRYRDSKKLTANQRDKLYAALYDSDAIIGIGITEPAEIDQINILQASLLAMQRAVQDCGVNRSGVLPDFLLVDGTFKVPLELPQQPLIKGESKSASIAAASIIAKVTRDRLMAKYHLQYPQYNFQQHKGYPTKAHRAALAEFGPCPIHRKTFKGVREFFQGATPEEQAEQKCLWEK</sequence>
<dbReference type="PROSITE" id="PS51975">
    <property type="entry name" value="RNASE_H_2"/>
    <property type="match status" value="1"/>
</dbReference>
<dbReference type="SUPFAM" id="SSF53098">
    <property type="entry name" value="Ribonuclease H-like"/>
    <property type="match status" value="1"/>
</dbReference>
<dbReference type="GO" id="GO:0005737">
    <property type="term" value="C:cytoplasm"/>
    <property type="evidence" value="ECO:0007669"/>
    <property type="project" value="UniProtKB-SubCell"/>
</dbReference>
<evidence type="ECO:0000256" key="14">
    <source>
        <dbReference type="HAMAP-Rule" id="MF_00052"/>
    </source>
</evidence>
<protein>
    <recommendedName>
        <fullName evidence="7 14">Ribonuclease HII</fullName>
        <shortName evidence="14">RNase HII</shortName>
        <ecNumber evidence="6 14">3.1.26.4</ecNumber>
    </recommendedName>
</protein>
<dbReference type="GO" id="GO:0043137">
    <property type="term" value="P:DNA replication, removal of RNA primer"/>
    <property type="evidence" value="ECO:0007669"/>
    <property type="project" value="TreeGrafter"/>
</dbReference>
<evidence type="ECO:0000256" key="10">
    <source>
        <dbReference type="ARBA" id="ARBA00022723"/>
    </source>
</evidence>
<evidence type="ECO:0000256" key="9">
    <source>
        <dbReference type="ARBA" id="ARBA00022722"/>
    </source>
</evidence>
<dbReference type="Gene3D" id="3.30.420.10">
    <property type="entry name" value="Ribonuclease H-like superfamily/Ribonuclease H"/>
    <property type="match status" value="1"/>
</dbReference>
<evidence type="ECO:0000256" key="4">
    <source>
        <dbReference type="ARBA" id="ARBA00004496"/>
    </source>
</evidence>
<dbReference type="InterPro" id="IPR024567">
    <property type="entry name" value="RNase_HII/HIII_dom"/>
</dbReference>
<evidence type="ECO:0000256" key="6">
    <source>
        <dbReference type="ARBA" id="ARBA00012180"/>
    </source>
</evidence>
<dbReference type="GO" id="GO:0006298">
    <property type="term" value="P:mismatch repair"/>
    <property type="evidence" value="ECO:0007669"/>
    <property type="project" value="TreeGrafter"/>
</dbReference>
<keyword evidence="10 14" id="KW-0479">Metal-binding</keyword>
<dbReference type="PANTHER" id="PTHR10954">
    <property type="entry name" value="RIBONUCLEASE H2 SUBUNIT A"/>
    <property type="match status" value="1"/>
</dbReference>
<dbReference type="InterPro" id="IPR022898">
    <property type="entry name" value="RNase_HII"/>
</dbReference>
<organism evidence="18 19">
    <name type="scientific">Candidatus Electrothrix aarhusensis</name>
    <dbReference type="NCBI Taxonomy" id="1859131"/>
    <lineage>
        <taxon>Bacteria</taxon>
        <taxon>Pseudomonadati</taxon>
        <taxon>Thermodesulfobacteriota</taxon>
        <taxon>Desulfobulbia</taxon>
        <taxon>Desulfobulbales</taxon>
        <taxon>Desulfobulbaceae</taxon>
        <taxon>Candidatus Electrothrix</taxon>
    </lineage>
</organism>
<evidence type="ECO:0000313" key="18">
    <source>
        <dbReference type="EMBL" id="RWX47100.1"/>
    </source>
</evidence>
<keyword evidence="11 14" id="KW-0255">Endonuclease</keyword>
<keyword evidence="9 14" id="KW-0540">Nuclease</keyword>
<keyword evidence="13 14" id="KW-0464">Manganese</keyword>
<dbReference type="GO" id="GO:0003723">
    <property type="term" value="F:RNA binding"/>
    <property type="evidence" value="ECO:0007669"/>
    <property type="project" value="UniProtKB-UniRule"/>
</dbReference>
<dbReference type="EC" id="3.1.26.4" evidence="6 14"/>
<evidence type="ECO:0000256" key="11">
    <source>
        <dbReference type="ARBA" id="ARBA00022759"/>
    </source>
</evidence>
<comment type="cofactor">
    <cofactor evidence="14 15">
        <name>Mn(2+)</name>
        <dbReference type="ChEBI" id="CHEBI:29035"/>
    </cofactor>
    <cofactor evidence="14 15">
        <name>Mg(2+)</name>
        <dbReference type="ChEBI" id="CHEBI:18420"/>
    </cofactor>
    <text evidence="14 15">Manganese or magnesium. Binds 1 divalent metal ion per monomer in the absence of substrate. May bind a second metal ion after substrate binding.</text>
</comment>
<keyword evidence="8 14" id="KW-0963">Cytoplasm</keyword>
<evidence type="ECO:0000256" key="15">
    <source>
        <dbReference type="PROSITE-ProRule" id="PRU01319"/>
    </source>
</evidence>
<dbReference type="HAMAP" id="MF_00052_B">
    <property type="entry name" value="RNase_HII_B"/>
    <property type="match status" value="1"/>
</dbReference>
<dbReference type="NCBIfam" id="NF000595">
    <property type="entry name" value="PRK00015.1-3"/>
    <property type="match status" value="1"/>
</dbReference>
<dbReference type="NCBIfam" id="NF000594">
    <property type="entry name" value="PRK00015.1-1"/>
    <property type="match status" value="1"/>
</dbReference>
<evidence type="ECO:0000256" key="16">
    <source>
        <dbReference type="RuleBase" id="RU003515"/>
    </source>
</evidence>
<evidence type="ECO:0000259" key="17">
    <source>
        <dbReference type="PROSITE" id="PS51975"/>
    </source>
</evidence>
<comment type="caution">
    <text evidence="18">The sequence shown here is derived from an EMBL/GenBank/DDBJ whole genome shotgun (WGS) entry which is preliminary data.</text>
</comment>
<dbReference type="Proteomes" id="UP000287853">
    <property type="component" value="Unassembled WGS sequence"/>
</dbReference>
<dbReference type="GO" id="GO:0004523">
    <property type="term" value="F:RNA-DNA hybrid ribonuclease activity"/>
    <property type="evidence" value="ECO:0007669"/>
    <property type="project" value="UniProtKB-UniRule"/>
</dbReference>
<feature type="binding site" evidence="14 15">
    <location>
        <position position="41"/>
    </location>
    <ligand>
        <name>a divalent metal cation</name>
        <dbReference type="ChEBI" id="CHEBI:60240"/>
    </ligand>
</feature>
<comment type="subcellular location">
    <subcellularLocation>
        <location evidence="4 14">Cytoplasm</location>
    </subcellularLocation>
</comment>
<dbReference type="CDD" id="cd07182">
    <property type="entry name" value="RNase_HII_bacteria_HII_like"/>
    <property type="match status" value="1"/>
</dbReference>
<proteinExistence type="inferred from homology"/>
<reference evidence="18 19" key="1">
    <citation type="submission" date="2017-01" db="EMBL/GenBank/DDBJ databases">
        <title>The cable genome- insights into the physiology and evolution of filamentous bacteria capable of sulfide oxidation via long distance electron transfer.</title>
        <authorList>
            <person name="Schreiber L."/>
            <person name="Bjerg J.T."/>
            <person name="Boggild A."/>
            <person name="Van De Vossenberg J."/>
            <person name="Meysman F."/>
            <person name="Nielsen L.P."/>
            <person name="Schramm A."/>
            <person name="Kjeldsen K.U."/>
        </authorList>
    </citation>
    <scope>NUCLEOTIDE SEQUENCE [LARGE SCALE GENOMIC DNA]</scope>
    <source>
        <strain evidence="18">MCF</strain>
    </source>
</reference>
<dbReference type="InterPro" id="IPR012337">
    <property type="entry name" value="RNaseH-like_sf"/>
</dbReference>
<dbReference type="GO" id="GO:0032299">
    <property type="term" value="C:ribonuclease H2 complex"/>
    <property type="evidence" value="ECO:0007669"/>
    <property type="project" value="TreeGrafter"/>
</dbReference>
<evidence type="ECO:0000256" key="3">
    <source>
        <dbReference type="ARBA" id="ARBA00004065"/>
    </source>
</evidence>
<gene>
    <name evidence="14" type="primary">rnhB</name>
    <name evidence="18" type="ORF">H206_00140</name>
</gene>
<evidence type="ECO:0000256" key="7">
    <source>
        <dbReference type="ARBA" id="ARBA00019179"/>
    </source>
</evidence>
<dbReference type="AlphaFoldDB" id="A0A3S3UCN5"/>
<dbReference type="PANTHER" id="PTHR10954:SF18">
    <property type="entry name" value="RIBONUCLEASE HII"/>
    <property type="match status" value="1"/>
</dbReference>
<accession>A0A3S3UCN5</accession>
<comment type="catalytic activity">
    <reaction evidence="1 14 15 16">
        <text>Endonucleolytic cleavage to 5'-phosphomonoester.</text>
        <dbReference type="EC" id="3.1.26.4"/>
    </reaction>
</comment>
<evidence type="ECO:0000256" key="13">
    <source>
        <dbReference type="ARBA" id="ARBA00023211"/>
    </source>
</evidence>
<keyword evidence="12 14" id="KW-0378">Hydrolase</keyword>
<evidence type="ECO:0000256" key="5">
    <source>
        <dbReference type="ARBA" id="ARBA00007383"/>
    </source>
</evidence>
<feature type="domain" description="RNase H type-2" evidence="17">
    <location>
        <begin position="34"/>
        <end position="228"/>
    </location>
</feature>
<comment type="similarity">
    <text evidence="5 14 16">Belongs to the RNase HII family.</text>
</comment>
<comment type="function">
    <text evidence="3 14 16">Endonuclease that specifically degrades the RNA of RNA-DNA hybrids.</text>
</comment>
<comment type="cofactor">
    <cofactor evidence="2">
        <name>Mg(2+)</name>
        <dbReference type="ChEBI" id="CHEBI:18420"/>
    </cofactor>
</comment>
<evidence type="ECO:0000256" key="12">
    <source>
        <dbReference type="ARBA" id="ARBA00022801"/>
    </source>
</evidence>
<dbReference type="InterPro" id="IPR036397">
    <property type="entry name" value="RNaseH_sf"/>
</dbReference>
<dbReference type="InterPro" id="IPR001352">
    <property type="entry name" value="RNase_HII/HIII"/>
</dbReference>
<feature type="binding site" evidence="14 15">
    <location>
        <position position="40"/>
    </location>
    <ligand>
        <name>a divalent metal cation</name>
        <dbReference type="ChEBI" id="CHEBI:60240"/>
    </ligand>
</feature>
<evidence type="ECO:0000313" key="19">
    <source>
        <dbReference type="Proteomes" id="UP000287853"/>
    </source>
</evidence>
<dbReference type="Pfam" id="PF01351">
    <property type="entry name" value="RNase_HII"/>
    <property type="match status" value="1"/>
</dbReference>